<dbReference type="SUPFAM" id="SSF53474">
    <property type="entry name" value="alpha/beta-Hydrolases"/>
    <property type="match status" value="1"/>
</dbReference>
<feature type="domain" description="AB hydrolase-1" evidence="1">
    <location>
        <begin position="14"/>
        <end position="229"/>
    </location>
</feature>
<dbReference type="AlphaFoldDB" id="A0A8J3L0N3"/>
<dbReference type="InterPro" id="IPR052897">
    <property type="entry name" value="Sec-Metab_Biosynth_Hydrolase"/>
</dbReference>
<evidence type="ECO:0000313" key="2">
    <source>
        <dbReference type="EMBL" id="GIG09613.1"/>
    </source>
</evidence>
<dbReference type="PANTHER" id="PTHR37017">
    <property type="entry name" value="AB HYDROLASE-1 DOMAIN-CONTAINING PROTEIN-RELATED"/>
    <property type="match status" value="1"/>
</dbReference>
<keyword evidence="3" id="KW-1185">Reference proteome</keyword>
<evidence type="ECO:0000259" key="1">
    <source>
        <dbReference type="Pfam" id="PF12697"/>
    </source>
</evidence>
<evidence type="ECO:0000313" key="3">
    <source>
        <dbReference type="Proteomes" id="UP000630887"/>
    </source>
</evidence>
<protein>
    <submittedName>
        <fullName evidence="2">Alpha/beta hydrolase</fullName>
    </submittedName>
</protein>
<sequence length="234" mass="25763">MTVERTNLGRMTTFVLIPGGGGDAWYWHLVEAELTRRGHDVVNVDLPADDEKAGLREYADVVDAAVGERTDPILVALSMGGFTAAMVAARRPVSAIVFVNAMIPLPGEKLEDWGEATGQSAAQREQSVREGRDPDADFDLRAAFFHDVPADLTEYALSHDRDQSERAFGDRCEFEAWPSVPIRVLAGRDDHLFPAEFQRRVAHERLGVEAELVPGGHLAPLSHPVELADRVERS</sequence>
<keyword evidence="2" id="KW-0378">Hydrolase</keyword>
<dbReference type="InterPro" id="IPR000073">
    <property type="entry name" value="AB_hydrolase_1"/>
</dbReference>
<dbReference type="EMBL" id="BONI01000068">
    <property type="protein sequence ID" value="GIG09613.1"/>
    <property type="molecule type" value="Genomic_DNA"/>
</dbReference>
<comment type="caution">
    <text evidence="2">The sequence shown here is derived from an EMBL/GenBank/DDBJ whole genome shotgun (WGS) entry which is preliminary data.</text>
</comment>
<dbReference type="Gene3D" id="3.40.50.1820">
    <property type="entry name" value="alpha/beta hydrolase"/>
    <property type="match status" value="1"/>
</dbReference>
<dbReference type="GO" id="GO:0016787">
    <property type="term" value="F:hydrolase activity"/>
    <property type="evidence" value="ECO:0007669"/>
    <property type="project" value="UniProtKB-KW"/>
</dbReference>
<dbReference type="InterPro" id="IPR029058">
    <property type="entry name" value="AB_hydrolase_fold"/>
</dbReference>
<organism evidence="2 3">
    <name type="scientific">Catellatospora coxensis</name>
    <dbReference type="NCBI Taxonomy" id="310354"/>
    <lineage>
        <taxon>Bacteria</taxon>
        <taxon>Bacillati</taxon>
        <taxon>Actinomycetota</taxon>
        <taxon>Actinomycetes</taxon>
        <taxon>Micromonosporales</taxon>
        <taxon>Micromonosporaceae</taxon>
        <taxon>Catellatospora</taxon>
    </lineage>
</organism>
<dbReference type="PANTHER" id="PTHR37017:SF11">
    <property type="entry name" value="ESTERASE_LIPASE_THIOESTERASE DOMAIN-CONTAINING PROTEIN"/>
    <property type="match status" value="1"/>
</dbReference>
<reference evidence="2 3" key="1">
    <citation type="submission" date="2021-01" db="EMBL/GenBank/DDBJ databases">
        <title>Whole genome shotgun sequence of Catellatospora coxensis NBRC 107359.</title>
        <authorList>
            <person name="Komaki H."/>
            <person name="Tamura T."/>
        </authorList>
    </citation>
    <scope>NUCLEOTIDE SEQUENCE [LARGE SCALE GENOMIC DNA]</scope>
    <source>
        <strain evidence="2 3">NBRC 107359</strain>
    </source>
</reference>
<dbReference type="Pfam" id="PF12697">
    <property type="entry name" value="Abhydrolase_6"/>
    <property type="match status" value="1"/>
</dbReference>
<gene>
    <name evidence="2" type="ORF">Cco03nite_63130</name>
</gene>
<name>A0A8J3L0N3_9ACTN</name>
<dbReference type="Proteomes" id="UP000630887">
    <property type="component" value="Unassembled WGS sequence"/>
</dbReference>
<proteinExistence type="predicted"/>
<accession>A0A8J3L0N3</accession>